<dbReference type="PANTHER" id="PTHR22775:SF3">
    <property type="entry name" value="SORTING NEXIN-13"/>
    <property type="match status" value="1"/>
</dbReference>
<dbReference type="HOGENOM" id="CLU_669247_0_0_1"/>
<keyword evidence="1" id="KW-0812">Transmembrane</keyword>
<keyword evidence="1" id="KW-0472">Membrane</keyword>
<dbReference type="RefSeq" id="XP_007873128.1">
    <property type="nucleotide sequence ID" value="XM_007874937.1"/>
</dbReference>
<gene>
    <name evidence="3" type="ORF">PNEG_01210</name>
</gene>
<dbReference type="InterPro" id="IPR003114">
    <property type="entry name" value="Phox_assoc"/>
</dbReference>
<sequence>MGFYESSSLIRRYLSLSKNYNFSDKLPTLTCSELVDVELYSIIAIICKDHINIWYEQITHDKSFIEESLLLISHVVKELEKKFFMIKHELLLLHNIPMIAIKHINGMTQKILQDDITSHRTFDEIFHEFQPHPALDSYENECLYLRLIADTLITSFLPPDDLKSECERVIIREILSDFIFKKIIDKLSEPSILFEIIAKLIVDLKKKYINKDIEKKRFRWFMFVKLCNLIIFIWKKIFMSIANSPQFIQNIFDLAGFEFVFEVLELKTEAPYIYTVIRFFLIPCIFVFFGDLILIQFMRFWSQYIFTEQFAVSCFRALRIAIWSDGSVEVSKIQHYKFDNYKIKEYLETELYTIITVLFNNHFFRFNDEIIKTKIKQICSLFDSKVANKHFIFYMLDLILGSIVYEISNIT</sequence>
<reference evidence="4" key="1">
    <citation type="journal article" date="2016" name="Nat. Commun.">
        <title>Genome analysis of three Pneumocystis species reveals adaptation mechanisms to life exclusively in mammalian hosts.</title>
        <authorList>
            <person name="Ma L."/>
            <person name="Chen Z."/>
            <person name="Huang D.W."/>
            <person name="Kutty G."/>
            <person name="Ishihara M."/>
            <person name="Wang H."/>
            <person name="Abouelleil A."/>
            <person name="Bishop L."/>
            <person name="Davey E."/>
            <person name="Deng R."/>
            <person name="Deng X."/>
            <person name="Fan L."/>
            <person name="Fantoni G."/>
            <person name="Fitzgerald M."/>
            <person name="Gogineni E."/>
            <person name="Goldberg J.M."/>
            <person name="Handley G."/>
            <person name="Hu X."/>
            <person name="Huber C."/>
            <person name="Jiao X."/>
            <person name="Jones K."/>
            <person name="Levin J.Z."/>
            <person name="Liu Y."/>
            <person name="Macdonald P."/>
            <person name="Melnikov A."/>
            <person name="Raley C."/>
            <person name="Sassi M."/>
            <person name="Sherman B.T."/>
            <person name="Song X."/>
            <person name="Sykes S."/>
            <person name="Tran B."/>
            <person name="Walsh L."/>
            <person name="Xia Y."/>
            <person name="Yang J."/>
            <person name="Young S."/>
            <person name="Zeng Q."/>
            <person name="Zheng X."/>
            <person name="Stephens R."/>
            <person name="Nusbaum C."/>
            <person name="Birren B.W."/>
            <person name="Azadi P."/>
            <person name="Lempicki R.A."/>
            <person name="Cuomo C.A."/>
            <person name="Kovacs J.A."/>
        </authorList>
    </citation>
    <scope>NUCLEOTIDE SEQUENCE [LARGE SCALE GENOMIC DNA]</scope>
    <source>
        <strain evidence="4">B123</strain>
    </source>
</reference>
<feature type="transmembrane region" description="Helical" evidence="1">
    <location>
        <begin position="272"/>
        <end position="295"/>
    </location>
</feature>
<dbReference type="OrthoDB" id="5582218at2759"/>
<evidence type="ECO:0000313" key="3">
    <source>
        <dbReference type="EMBL" id="EMR10499.1"/>
    </source>
</evidence>
<proteinExistence type="predicted"/>
<name>M7PJ67_PNEMU</name>
<dbReference type="PROSITE" id="PS51207">
    <property type="entry name" value="PXA"/>
    <property type="match status" value="1"/>
</dbReference>
<dbReference type="GeneID" id="19894907"/>
<evidence type="ECO:0000313" key="4">
    <source>
        <dbReference type="Proteomes" id="UP000011958"/>
    </source>
</evidence>
<evidence type="ECO:0000259" key="2">
    <source>
        <dbReference type="PROSITE" id="PS51207"/>
    </source>
</evidence>
<evidence type="ECO:0000256" key="1">
    <source>
        <dbReference type="SAM" id="Phobius"/>
    </source>
</evidence>
<keyword evidence="4" id="KW-1185">Reference proteome</keyword>
<dbReference type="Proteomes" id="UP000011958">
    <property type="component" value="Unassembled WGS sequence"/>
</dbReference>
<dbReference type="STRING" id="1069680.M7PJ67"/>
<organism evidence="3 4">
    <name type="scientific">Pneumocystis murina (strain B123)</name>
    <name type="common">Mouse pneumocystis pneumonia agent</name>
    <name type="synonym">Pneumocystis carinii f. sp. muris</name>
    <dbReference type="NCBI Taxonomy" id="1069680"/>
    <lineage>
        <taxon>Eukaryota</taxon>
        <taxon>Fungi</taxon>
        <taxon>Dikarya</taxon>
        <taxon>Ascomycota</taxon>
        <taxon>Taphrinomycotina</taxon>
        <taxon>Pneumocystomycetes</taxon>
        <taxon>Pneumocystaceae</taxon>
        <taxon>Pneumocystis</taxon>
    </lineage>
</organism>
<dbReference type="eggNOG" id="ENOG502R9KS">
    <property type="taxonomic scope" value="Eukaryota"/>
</dbReference>
<dbReference type="AlphaFoldDB" id="M7PJ67"/>
<protein>
    <recommendedName>
        <fullName evidence="2">PXA domain-containing protein</fullName>
    </recommendedName>
</protein>
<feature type="transmembrane region" description="Helical" evidence="1">
    <location>
        <begin position="218"/>
        <end position="234"/>
    </location>
</feature>
<dbReference type="VEuPathDB" id="FungiDB:PNEG_01210"/>
<dbReference type="PANTHER" id="PTHR22775">
    <property type="entry name" value="SORTING NEXIN"/>
    <property type="match status" value="1"/>
</dbReference>
<dbReference type="SMART" id="SM00313">
    <property type="entry name" value="PXA"/>
    <property type="match status" value="1"/>
</dbReference>
<keyword evidence="1" id="KW-1133">Transmembrane helix</keyword>
<comment type="caution">
    <text evidence="3">The sequence shown here is derived from an EMBL/GenBank/DDBJ whole genome shotgun (WGS) entry which is preliminary data.</text>
</comment>
<dbReference type="Pfam" id="PF02194">
    <property type="entry name" value="PXA"/>
    <property type="match status" value="1"/>
</dbReference>
<accession>M7PJ67</accession>
<feature type="domain" description="PXA" evidence="2">
    <location>
        <begin position="32"/>
        <end position="205"/>
    </location>
</feature>
<dbReference type="GO" id="GO:0035091">
    <property type="term" value="F:phosphatidylinositol binding"/>
    <property type="evidence" value="ECO:0007669"/>
    <property type="project" value="TreeGrafter"/>
</dbReference>
<dbReference type="EMBL" id="AFWA02000006">
    <property type="protein sequence ID" value="EMR10499.1"/>
    <property type="molecule type" value="Genomic_DNA"/>
</dbReference>